<feature type="transmembrane region" description="Helical" evidence="1">
    <location>
        <begin position="206"/>
        <end position="225"/>
    </location>
</feature>
<feature type="transmembrane region" description="Helical" evidence="1">
    <location>
        <begin position="231"/>
        <end position="251"/>
    </location>
</feature>
<name>A0A1F5KRX0_9BACT</name>
<accession>A0A1F5KRX0</accession>
<reference evidence="2 3" key="1">
    <citation type="journal article" date="2016" name="Nat. Commun.">
        <title>Thousands of microbial genomes shed light on interconnected biogeochemical processes in an aquifer system.</title>
        <authorList>
            <person name="Anantharaman K."/>
            <person name="Brown C.T."/>
            <person name="Hug L.A."/>
            <person name="Sharon I."/>
            <person name="Castelle C.J."/>
            <person name="Probst A.J."/>
            <person name="Thomas B.C."/>
            <person name="Singh A."/>
            <person name="Wilkins M.J."/>
            <person name="Karaoz U."/>
            <person name="Brodie E.L."/>
            <person name="Williams K.H."/>
            <person name="Hubbard S.S."/>
            <person name="Banfield J.F."/>
        </authorList>
    </citation>
    <scope>NUCLEOTIDE SEQUENCE [LARGE SCALE GENOMIC DNA]</scope>
</reference>
<evidence type="ECO:0000313" key="2">
    <source>
        <dbReference type="EMBL" id="OGE43678.1"/>
    </source>
</evidence>
<dbReference type="AlphaFoldDB" id="A0A1F5KRX0"/>
<gene>
    <name evidence="2" type="ORF">A3B45_03250</name>
</gene>
<sequence length="359" mass="41498">MIQSHLALENIALLPFVISWLLFLFKYEKDKKLKNLAFSAFCLGISLYSYNGMRLVLPILFLLTLVYISFLNFKNLRKIINANLIFIAGVFPFMAILYFSKYTYPGAIFGSARPLISDSYQDFFLPFLSSFDLTFLYLMGDSVPFHTTGRHGMFLLATLPLFLIGCFQVFKSKKPILYLILVVFFLSPLLYSLVDSVHRASRLMMLIPSYIVISSLGFRAVLSIRNHSRKIAFLALIVIMLNFSEFLYDWWFKYPSRAREYFPSGAYQAYKNLAEKSKELNLESVIQRGVVGKEGEGARFFELVYFPSGLKKWEHEGAIPEYGVVLSYSSDLYLLQKEGFKKIDLNMPYYSLSFKQNKK</sequence>
<protein>
    <recommendedName>
        <fullName evidence="4">Glycosyltransferase RgtA/B/C/D-like domain-containing protein</fullName>
    </recommendedName>
</protein>
<dbReference type="EMBL" id="MFDM01000014">
    <property type="protein sequence ID" value="OGE43678.1"/>
    <property type="molecule type" value="Genomic_DNA"/>
</dbReference>
<evidence type="ECO:0000313" key="3">
    <source>
        <dbReference type="Proteomes" id="UP000178565"/>
    </source>
</evidence>
<proteinExistence type="predicted"/>
<dbReference type="Proteomes" id="UP000178565">
    <property type="component" value="Unassembled WGS sequence"/>
</dbReference>
<feature type="transmembrane region" description="Helical" evidence="1">
    <location>
        <begin position="176"/>
        <end position="194"/>
    </location>
</feature>
<keyword evidence="1" id="KW-1133">Transmembrane helix</keyword>
<evidence type="ECO:0008006" key="4">
    <source>
        <dbReference type="Google" id="ProtNLM"/>
    </source>
</evidence>
<keyword evidence="1" id="KW-0472">Membrane</keyword>
<evidence type="ECO:0000256" key="1">
    <source>
        <dbReference type="SAM" id="Phobius"/>
    </source>
</evidence>
<keyword evidence="1" id="KW-0812">Transmembrane</keyword>
<feature type="transmembrane region" description="Helical" evidence="1">
    <location>
        <begin position="55"/>
        <end position="73"/>
    </location>
</feature>
<feature type="transmembrane region" description="Helical" evidence="1">
    <location>
        <begin position="80"/>
        <end position="100"/>
    </location>
</feature>
<feature type="transmembrane region" description="Helical" evidence="1">
    <location>
        <begin position="6"/>
        <end position="25"/>
    </location>
</feature>
<comment type="caution">
    <text evidence="2">The sequence shown here is derived from an EMBL/GenBank/DDBJ whole genome shotgun (WGS) entry which is preliminary data.</text>
</comment>
<feature type="transmembrane region" description="Helical" evidence="1">
    <location>
        <begin position="152"/>
        <end position="170"/>
    </location>
</feature>
<organism evidence="2 3">
    <name type="scientific">Candidatus Daviesbacteria bacterium RIFCSPLOWO2_01_FULL_39_12</name>
    <dbReference type="NCBI Taxonomy" id="1797785"/>
    <lineage>
        <taxon>Bacteria</taxon>
        <taxon>Candidatus Daviesiibacteriota</taxon>
    </lineage>
</organism>